<evidence type="ECO:0000313" key="1">
    <source>
        <dbReference type="EMBL" id="KAJ8458549.1"/>
    </source>
</evidence>
<organism evidence="1 2">
    <name type="scientific">Ensete ventricosum</name>
    <name type="common">Abyssinian banana</name>
    <name type="synonym">Musa ensete</name>
    <dbReference type="NCBI Taxonomy" id="4639"/>
    <lineage>
        <taxon>Eukaryota</taxon>
        <taxon>Viridiplantae</taxon>
        <taxon>Streptophyta</taxon>
        <taxon>Embryophyta</taxon>
        <taxon>Tracheophyta</taxon>
        <taxon>Spermatophyta</taxon>
        <taxon>Magnoliopsida</taxon>
        <taxon>Liliopsida</taxon>
        <taxon>Zingiberales</taxon>
        <taxon>Musaceae</taxon>
        <taxon>Ensete</taxon>
    </lineage>
</organism>
<reference evidence="1 2" key="1">
    <citation type="submission" date="2022-12" db="EMBL/GenBank/DDBJ databases">
        <title>Chromosome-scale assembly of the Ensete ventricosum genome.</title>
        <authorList>
            <person name="Dussert Y."/>
            <person name="Stocks J."/>
            <person name="Wendawek A."/>
            <person name="Woldeyes F."/>
            <person name="Nichols R.A."/>
            <person name="Borrell J.S."/>
        </authorList>
    </citation>
    <scope>NUCLEOTIDE SEQUENCE [LARGE SCALE GENOMIC DNA]</scope>
    <source>
        <strain evidence="2">cv. Maze</strain>
        <tissue evidence="1">Seeds</tissue>
    </source>
</reference>
<protein>
    <submittedName>
        <fullName evidence="1">Uncharacterized protein</fullName>
    </submittedName>
</protein>
<name>A0AAV8PWL7_ENSVE</name>
<accession>A0AAV8PWL7</accession>
<proteinExistence type="predicted"/>
<dbReference type="AlphaFoldDB" id="A0AAV8PWL7"/>
<dbReference type="Proteomes" id="UP001222027">
    <property type="component" value="Unassembled WGS sequence"/>
</dbReference>
<sequence>MKGHGRALLRRRRPGLALITVRQRHDVPGFAGAVQHHVVGEDVGVLIFSSSTIAKIGDFSMILGLQP</sequence>
<evidence type="ECO:0000313" key="2">
    <source>
        <dbReference type="Proteomes" id="UP001222027"/>
    </source>
</evidence>
<gene>
    <name evidence="1" type="ORF">OPV22_031475</name>
</gene>
<dbReference type="EMBL" id="JAQQAF010000009">
    <property type="protein sequence ID" value="KAJ8458549.1"/>
    <property type="molecule type" value="Genomic_DNA"/>
</dbReference>
<comment type="caution">
    <text evidence="1">The sequence shown here is derived from an EMBL/GenBank/DDBJ whole genome shotgun (WGS) entry which is preliminary data.</text>
</comment>
<keyword evidence="2" id="KW-1185">Reference proteome</keyword>